<dbReference type="EMBL" id="CAJVQB010002333">
    <property type="protein sequence ID" value="CAG8570787.1"/>
    <property type="molecule type" value="Genomic_DNA"/>
</dbReference>
<sequence>MEVLVEHDRLKNWEKLKGGEVLVDENKENQPIISRVMTKRTHITDIICYESSSKNEKQTGERSSNKVKYTKGEMNLQLEPDYFVKQEKGSSILSEQPVWKRIEIECSPREFIKQLLTTAARAEWTFNQELYDEIHQKQVWIKQEEEILKSTTNELSQKDKIALGLDKLREDFIPRDIKKEIWKERCLRVNEWKKNIGITQEQKRKGTKKRKEKRREPEGEKSINLEARTGEKETVPNDKKPKRHWTEVLSIAKEEVYEWIGQEVAQLFLQEKCNNKCSLLYMLKILDIA</sequence>
<protein>
    <submittedName>
        <fullName evidence="2">13410_t:CDS:1</fullName>
    </submittedName>
</protein>
<keyword evidence="3" id="KW-1185">Reference proteome</keyword>
<dbReference type="Proteomes" id="UP000789901">
    <property type="component" value="Unassembled WGS sequence"/>
</dbReference>
<feature type="region of interest" description="Disordered" evidence="1">
    <location>
        <begin position="200"/>
        <end position="239"/>
    </location>
</feature>
<reference evidence="2 3" key="1">
    <citation type="submission" date="2021-06" db="EMBL/GenBank/DDBJ databases">
        <authorList>
            <person name="Kallberg Y."/>
            <person name="Tangrot J."/>
            <person name="Rosling A."/>
        </authorList>
    </citation>
    <scope>NUCLEOTIDE SEQUENCE [LARGE SCALE GENOMIC DNA]</scope>
    <source>
        <strain evidence="2 3">120-4 pot B 10/14</strain>
    </source>
</reference>
<accession>A0ABN7UDP0</accession>
<proteinExistence type="predicted"/>
<feature type="compositionally biased region" description="Basic and acidic residues" evidence="1">
    <location>
        <begin position="214"/>
        <end position="239"/>
    </location>
</feature>
<evidence type="ECO:0000256" key="1">
    <source>
        <dbReference type="SAM" id="MobiDB-lite"/>
    </source>
</evidence>
<evidence type="ECO:0000313" key="3">
    <source>
        <dbReference type="Proteomes" id="UP000789901"/>
    </source>
</evidence>
<name>A0ABN7UDP0_GIGMA</name>
<comment type="caution">
    <text evidence="2">The sequence shown here is derived from an EMBL/GenBank/DDBJ whole genome shotgun (WGS) entry which is preliminary data.</text>
</comment>
<organism evidence="2 3">
    <name type="scientific">Gigaspora margarita</name>
    <dbReference type="NCBI Taxonomy" id="4874"/>
    <lineage>
        <taxon>Eukaryota</taxon>
        <taxon>Fungi</taxon>
        <taxon>Fungi incertae sedis</taxon>
        <taxon>Mucoromycota</taxon>
        <taxon>Glomeromycotina</taxon>
        <taxon>Glomeromycetes</taxon>
        <taxon>Diversisporales</taxon>
        <taxon>Gigasporaceae</taxon>
        <taxon>Gigaspora</taxon>
    </lineage>
</organism>
<gene>
    <name evidence="2" type="ORF">GMARGA_LOCUS5475</name>
</gene>
<evidence type="ECO:0000313" key="2">
    <source>
        <dbReference type="EMBL" id="CAG8570787.1"/>
    </source>
</evidence>